<dbReference type="GO" id="GO:0008270">
    <property type="term" value="F:zinc ion binding"/>
    <property type="evidence" value="ECO:0007669"/>
    <property type="project" value="UniProtKB-KW"/>
</dbReference>
<dbReference type="PROSITE" id="PS50158">
    <property type="entry name" value="ZF_CCHC"/>
    <property type="match status" value="1"/>
</dbReference>
<dbReference type="Gene3D" id="3.10.10.10">
    <property type="entry name" value="HIV Type 1 Reverse Transcriptase, subunit A, domain 1"/>
    <property type="match status" value="1"/>
</dbReference>
<feature type="domain" description="Peptidase A2" evidence="8">
    <location>
        <begin position="492"/>
        <end position="506"/>
    </location>
</feature>
<dbReference type="GO" id="GO:0006508">
    <property type="term" value="P:proteolysis"/>
    <property type="evidence" value="ECO:0007669"/>
    <property type="project" value="InterPro"/>
</dbReference>
<dbReference type="InterPro" id="IPR043128">
    <property type="entry name" value="Rev_trsase/Diguanyl_cyclase"/>
</dbReference>
<keyword evidence="6" id="KW-0479">Metal-binding</keyword>
<dbReference type="PANTHER" id="PTHR37984">
    <property type="entry name" value="PROTEIN CBG26694"/>
    <property type="match status" value="1"/>
</dbReference>
<feature type="domain" description="CCHC-type" evidence="7">
    <location>
        <begin position="283"/>
        <end position="298"/>
    </location>
</feature>
<dbReference type="Pfam" id="PF13650">
    <property type="entry name" value="Asp_protease_2"/>
    <property type="match status" value="1"/>
</dbReference>
<name>A0A0N5C5J6_STREA</name>
<keyword evidence="6" id="KW-0862">Zinc</keyword>
<reference evidence="10" key="1">
    <citation type="submission" date="2017-02" db="UniProtKB">
        <authorList>
            <consortium name="WormBaseParasite"/>
        </authorList>
    </citation>
    <scope>IDENTIFICATION</scope>
</reference>
<evidence type="ECO:0000313" key="9">
    <source>
        <dbReference type="Proteomes" id="UP000046392"/>
    </source>
</evidence>
<dbReference type="GO" id="GO:0016779">
    <property type="term" value="F:nucleotidyltransferase activity"/>
    <property type="evidence" value="ECO:0007669"/>
    <property type="project" value="UniProtKB-KW"/>
</dbReference>
<dbReference type="PANTHER" id="PTHR37984:SF5">
    <property type="entry name" value="PROTEIN NYNRIN-LIKE"/>
    <property type="match status" value="1"/>
</dbReference>
<dbReference type="GO" id="GO:0004190">
    <property type="term" value="F:aspartic-type endopeptidase activity"/>
    <property type="evidence" value="ECO:0007669"/>
    <property type="project" value="InterPro"/>
</dbReference>
<evidence type="ECO:0000256" key="6">
    <source>
        <dbReference type="PROSITE-ProRule" id="PRU00047"/>
    </source>
</evidence>
<dbReference type="InterPro" id="IPR001878">
    <property type="entry name" value="Znf_CCHC"/>
</dbReference>
<keyword evidence="1" id="KW-0808">Transferase</keyword>
<keyword evidence="4" id="KW-0255">Endonuclease</keyword>
<evidence type="ECO:0000313" key="10">
    <source>
        <dbReference type="WBParaSite" id="SPAL_0001322400.1"/>
    </source>
</evidence>
<dbReference type="InterPro" id="IPR021109">
    <property type="entry name" value="Peptidase_aspartic_dom_sf"/>
</dbReference>
<keyword evidence="3" id="KW-0540">Nuclease</keyword>
<feature type="domain" description="Peptidase A2" evidence="8">
    <location>
        <begin position="451"/>
        <end position="465"/>
    </location>
</feature>
<evidence type="ECO:0000259" key="8">
    <source>
        <dbReference type="PROSITE" id="PS50175"/>
    </source>
</evidence>
<keyword evidence="2" id="KW-0548">Nucleotidyltransferase</keyword>
<dbReference type="Proteomes" id="UP000046392">
    <property type="component" value="Unplaced"/>
</dbReference>
<keyword evidence="9" id="KW-1185">Reference proteome</keyword>
<dbReference type="Pfam" id="PF00098">
    <property type="entry name" value="zf-CCHC"/>
    <property type="match status" value="1"/>
</dbReference>
<dbReference type="GO" id="GO:0019899">
    <property type="term" value="F:enzyme binding"/>
    <property type="evidence" value="ECO:0007669"/>
    <property type="project" value="UniProtKB-ARBA"/>
</dbReference>
<dbReference type="SUPFAM" id="SSF57756">
    <property type="entry name" value="Retrovirus zinc finger-like domains"/>
    <property type="match status" value="1"/>
</dbReference>
<evidence type="ECO:0000256" key="5">
    <source>
        <dbReference type="ARBA" id="ARBA00022801"/>
    </source>
</evidence>
<dbReference type="Gene3D" id="3.30.70.270">
    <property type="match status" value="1"/>
</dbReference>
<protein>
    <submittedName>
        <fullName evidence="10">CCHC-type domain-containing protein</fullName>
    </submittedName>
</protein>
<dbReference type="InterPro" id="IPR036875">
    <property type="entry name" value="Znf_CCHC_sf"/>
</dbReference>
<dbReference type="Gene3D" id="2.40.70.10">
    <property type="entry name" value="Acid Proteases"/>
    <property type="match status" value="1"/>
</dbReference>
<accession>A0A0N5C5J6</accession>
<dbReference type="PROSITE" id="PS50175">
    <property type="entry name" value="ASP_PROT_RETROV"/>
    <property type="match status" value="2"/>
</dbReference>
<evidence type="ECO:0000256" key="3">
    <source>
        <dbReference type="ARBA" id="ARBA00022722"/>
    </source>
</evidence>
<sequence length="801" mass="91055">MKKYRNRNLDQSTALKFKTVCDVYNSFNPAIPAEDILILGQLTYPRFTTDHTKLVRHCQEVLDLVYTLKFTKSDSPVSDKSNDMHASSRMERFNPMSGKSIEPWIKQLERCMKLDKIVEEEDKINLTLACLPLEITETIDELPTSDFDTYSKLREILLNKYNGQISRQTAFARLRSFKLDINVDKFVSSCQELGEIVKQISPGISKDALLNIQISQLTTHLQPYRSLWTFITSRNNFGSYEELVAELDTNNRLFKASIGKGRGKEGLPPKKSAAPKDKSTITCRKCSQKGHYANECTNKSVGKPVQTNNKSPNEVRAVTSNNSDVAAQLDETNRMMKHLLEMQNYSINKITLDDEGKRMEANVEELTDEETDTIPPPTSNDLGKSAVVNPVSDKTVFDVKSKNPSFPKKSKMQKVQLKESKKNQSPDAIVRNANSNLLFIVPVEMSDGRVYPTLIDSGADVTVIKHSIARRTGANSNLLFIVPVEMSDGRVYPTLIDSGADVTVIKHSIARRTGFVASSADTMKLKLANGENWRTIGKHHTKLRFLNNVYVWVNAIVVEDKDLQNPRYSMIIGSEVIHASEMIIDYKNLSLFVCDRPLKHLSVTKNETKINNVVASMSIVDDFQLKEIEDLKNEFYDVISFDKNRIGLSKLMAPTLKVVDSNLPKLPRYFLPSHQIPIVEEQISQWLNSGTIKEDFYVKYLQNLVCTRKKDGTWRVCLNCKPLNSKLQDYYYPSPTLKQIIPILSNGDWYTCLDLCQFFTQIGLDDESSQYLGFVAPNGKTYKFTRLIYKFCHLEQQNLDI</sequence>
<dbReference type="CDD" id="cd00303">
    <property type="entry name" value="retropepsin_like"/>
    <property type="match status" value="1"/>
</dbReference>
<proteinExistence type="predicted"/>
<dbReference type="InterPro" id="IPR043502">
    <property type="entry name" value="DNA/RNA_pol_sf"/>
</dbReference>
<dbReference type="GO" id="GO:0004519">
    <property type="term" value="F:endonuclease activity"/>
    <property type="evidence" value="ECO:0007669"/>
    <property type="project" value="UniProtKB-KW"/>
</dbReference>
<evidence type="ECO:0000259" key="7">
    <source>
        <dbReference type="PROSITE" id="PS50158"/>
    </source>
</evidence>
<dbReference type="InterPro" id="IPR001995">
    <property type="entry name" value="Peptidase_A2_cat"/>
</dbReference>
<evidence type="ECO:0000256" key="2">
    <source>
        <dbReference type="ARBA" id="ARBA00022695"/>
    </source>
</evidence>
<keyword evidence="6" id="KW-0863">Zinc-finger</keyword>
<organism evidence="9 10">
    <name type="scientific">Strongyloides papillosus</name>
    <name type="common">Intestinal threadworm</name>
    <dbReference type="NCBI Taxonomy" id="174720"/>
    <lineage>
        <taxon>Eukaryota</taxon>
        <taxon>Metazoa</taxon>
        <taxon>Ecdysozoa</taxon>
        <taxon>Nematoda</taxon>
        <taxon>Chromadorea</taxon>
        <taxon>Rhabditida</taxon>
        <taxon>Tylenchina</taxon>
        <taxon>Panagrolaimomorpha</taxon>
        <taxon>Strongyloidoidea</taxon>
        <taxon>Strongyloididae</taxon>
        <taxon>Strongyloides</taxon>
    </lineage>
</organism>
<dbReference type="InterPro" id="IPR050951">
    <property type="entry name" value="Retrovirus_Pol_polyprotein"/>
</dbReference>
<dbReference type="GO" id="GO:0003676">
    <property type="term" value="F:nucleic acid binding"/>
    <property type="evidence" value="ECO:0007669"/>
    <property type="project" value="InterPro"/>
</dbReference>
<dbReference type="SMART" id="SM00343">
    <property type="entry name" value="ZnF_C2HC"/>
    <property type="match status" value="1"/>
</dbReference>
<dbReference type="SUPFAM" id="SSF56672">
    <property type="entry name" value="DNA/RNA polymerases"/>
    <property type="match status" value="1"/>
</dbReference>
<dbReference type="STRING" id="174720.A0A0N5C5J6"/>
<dbReference type="AlphaFoldDB" id="A0A0N5C5J6"/>
<evidence type="ECO:0000256" key="1">
    <source>
        <dbReference type="ARBA" id="ARBA00022679"/>
    </source>
</evidence>
<keyword evidence="5" id="KW-0378">Hydrolase</keyword>
<evidence type="ECO:0000256" key="4">
    <source>
        <dbReference type="ARBA" id="ARBA00022759"/>
    </source>
</evidence>
<dbReference type="WBParaSite" id="SPAL_0001322400.1">
    <property type="protein sequence ID" value="SPAL_0001322400.1"/>
    <property type="gene ID" value="SPAL_0001322400"/>
</dbReference>
<dbReference type="SUPFAM" id="SSF50630">
    <property type="entry name" value="Acid proteases"/>
    <property type="match status" value="1"/>
</dbReference>